<evidence type="ECO:0000313" key="3">
    <source>
        <dbReference type="Proteomes" id="UP000325177"/>
    </source>
</evidence>
<dbReference type="AlphaFoldDB" id="A0A5P1UQQ6"/>
<dbReference type="EMBL" id="CP043909">
    <property type="protein sequence ID" value="QER39249.1"/>
    <property type="molecule type" value="Genomic_DNA"/>
</dbReference>
<protein>
    <submittedName>
        <fullName evidence="2">Uncharacterized protein</fullName>
    </submittedName>
</protein>
<feature type="transmembrane region" description="Helical" evidence="1">
    <location>
        <begin position="6"/>
        <end position="26"/>
    </location>
</feature>
<name>A0A5P1UQQ6_9GAMM</name>
<sequence length="145" mass="16703">MIFEVVTLVVLIIAFVVSGFLSFYLVKKSRVRKVEKSLVAKRNELSIGIQLIKYQSIYDEYVYLTAVKKSKRTSIQEFYLSNKFVETLTQDSFKNLSADTNLLHVELFPKAVQQSFGLESEIGLKKPSYAEARKFIEPPVQQFVH</sequence>
<dbReference type="Proteomes" id="UP000325177">
    <property type="component" value="Chromosome"/>
</dbReference>
<dbReference type="RefSeq" id="WP_150025579.1">
    <property type="nucleotide sequence ID" value="NZ_CP043909.1"/>
</dbReference>
<accession>A0A5P1UQQ6</accession>
<proteinExistence type="predicted"/>
<keyword evidence="1" id="KW-0812">Transmembrane</keyword>
<reference evidence="2 3" key="1">
    <citation type="submission" date="2019-09" db="EMBL/GenBank/DDBJ databases">
        <title>Acinetobacter sp. C16S1 isolated from saline soil.</title>
        <authorList>
            <person name="Xu L."/>
            <person name="Sun J.-Q."/>
        </authorList>
    </citation>
    <scope>NUCLEOTIDE SEQUENCE [LARGE SCALE GENOMIC DNA]</scope>
    <source>
        <strain evidence="2 3">C16S1</strain>
    </source>
</reference>
<organism evidence="2 3">
    <name type="scientific">Acinetobacter suaedae</name>
    <dbReference type="NCBI Taxonomy" id="2609668"/>
    <lineage>
        <taxon>Bacteria</taxon>
        <taxon>Pseudomonadati</taxon>
        <taxon>Pseudomonadota</taxon>
        <taxon>Gammaproteobacteria</taxon>
        <taxon>Moraxellales</taxon>
        <taxon>Moraxellaceae</taxon>
        <taxon>Acinetobacter</taxon>
    </lineage>
</organism>
<keyword evidence="3" id="KW-1185">Reference proteome</keyword>
<gene>
    <name evidence="2" type="ORF">F2A31_05845</name>
</gene>
<dbReference type="KEGG" id="asue:F2A31_05845"/>
<evidence type="ECO:0000256" key="1">
    <source>
        <dbReference type="SAM" id="Phobius"/>
    </source>
</evidence>
<keyword evidence="1" id="KW-1133">Transmembrane helix</keyword>
<keyword evidence="1" id="KW-0472">Membrane</keyword>
<evidence type="ECO:0000313" key="2">
    <source>
        <dbReference type="EMBL" id="QER39249.1"/>
    </source>
</evidence>